<dbReference type="RefSeq" id="WP_087586380.1">
    <property type="nucleotide sequence ID" value="NZ_CABMKP010000009.1"/>
</dbReference>
<accession>A0A1Y5NAY5</accession>
<organism evidence="3 4">
    <name type="scientific">Campylobacter concisus</name>
    <dbReference type="NCBI Taxonomy" id="199"/>
    <lineage>
        <taxon>Bacteria</taxon>
        <taxon>Pseudomonadati</taxon>
        <taxon>Campylobacterota</taxon>
        <taxon>Epsilonproteobacteria</taxon>
        <taxon>Campylobacterales</taxon>
        <taxon>Campylobacteraceae</taxon>
        <taxon>Campylobacter</taxon>
    </lineage>
</organism>
<evidence type="ECO:0000313" key="3">
    <source>
        <dbReference type="EMBL" id="OUT17927.1"/>
    </source>
</evidence>
<name>A0A1Y5NAY5_9BACT</name>
<reference evidence="3 4" key="1">
    <citation type="submission" date="2017-04" db="EMBL/GenBank/DDBJ databases">
        <title>Complete genome of Campylobacter concisus ATCC 33237T and draft genomes for an additional eight well characterized C. concisus strains.</title>
        <authorList>
            <person name="Cornelius A.J."/>
            <person name="Miller W.G."/>
            <person name="Lastovica A.J."/>
            <person name="On S.L."/>
            <person name="French N.P."/>
            <person name="Vandenberg O."/>
            <person name="Biggs P.J."/>
        </authorList>
    </citation>
    <scope>NUCLEOTIDE SEQUENCE [LARGE SCALE GENOMIC DNA]</scope>
    <source>
        <strain evidence="3 4">Lasto205.94</strain>
    </source>
</reference>
<sequence>MLRKILACMLSLFILASVAEGAQRVRGYIKKNGTYVMPHYKTKRDGTRLNNYSTKGNINPYTGKRGHRKLR</sequence>
<evidence type="ECO:0000256" key="1">
    <source>
        <dbReference type="SAM" id="MobiDB-lite"/>
    </source>
</evidence>
<feature type="region of interest" description="Disordered" evidence="1">
    <location>
        <begin position="46"/>
        <end position="71"/>
    </location>
</feature>
<gene>
    <name evidence="3" type="ORF">B9N61_06185</name>
</gene>
<dbReference type="EMBL" id="NDYR01000009">
    <property type="protein sequence ID" value="OUT17927.1"/>
    <property type="molecule type" value="Genomic_DNA"/>
</dbReference>
<evidence type="ECO:0000256" key="2">
    <source>
        <dbReference type="SAM" id="SignalP"/>
    </source>
</evidence>
<evidence type="ECO:0000313" key="4">
    <source>
        <dbReference type="Proteomes" id="UP000196534"/>
    </source>
</evidence>
<proteinExistence type="predicted"/>
<protein>
    <submittedName>
        <fullName evidence="3">Uncharacterized protein</fullName>
    </submittedName>
</protein>
<comment type="caution">
    <text evidence="3">The sequence shown here is derived from an EMBL/GenBank/DDBJ whole genome shotgun (WGS) entry which is preliminary data.</text>
</comment>
<feature type="signal peptide" evidence="2">
    <location>
        <begin position="1"/>
        <end position="19"/>
    </location>
</feature>
<keyword evidence="2" id="KW-0732">Signal</keyword>
<dbReference type="AlphaFoldDB" id="A0A1Y5NAY5"/>
<feature type="compositionally biased region" description="Polar residues" evidence="1">
    <location>
        <begin position="48"/>
        <end position="60"/>
    </location>
</feature>
<dbReference type="Proteomes" id="UP000196534">
    <property type="component" value="Unassembled WGS sequence"/>
</dbReference>
<feature type="chain" id="PRO_5012486708" evidence="2">
    <location>
        <begin position="20"/>
        <end position="71"/>
    </location>
</feature>